<keyword evidence="2" id="KW-1185">Reference proteome</keyword>
<dbReference type="AlphaFoldDB" id="C8VY74"/>
<organism evidence="1 2">
    <name type="scientific">Desulfofarcimen acetoxidans (strain ATCC 49208 / DSM 771 / KCTC 5769 / VKM B-1644 / 5575)</name>
    <name type="common">Desulfotomaculum acetoxidans</name>
    <dbReference type="NCBI Taxonomy" id="485916"/>
    <lineage>
        <taxon>Bacteria</taxon>
        <taxon>Bacillati</taxon>
        <taxon>Bacillota</taxon>
        <taxon>Clostridia</taxon>
        <taxon>Eubacteriales</taxon>
        <taxon>Peptococcaceae</taxon>
        <taxon>Desulfofarcimen</taxon>
    </lineage>
</organism>
<evidence type="ECO:0000313" key="1">
    <source>
        <dbReference type="EMBL" id="ACV64703.1"/>
    </source>
</evidence>
<dbReference type="Pfam" id="PF14076">
    <property type="entry name" value="DUF4258"/>
    <property type="match status" value="1"/>
</dbReference>
<dbReference type="InterPro" id="IPR025354">
    <property type="entry name" value="DUF4258"/>
</dbReference>
<dbReference type="KEGG" id="dae:Dtox_4016"/>
<proteinExistence type="predicted"/>
<name>C8VY74_DESAS</name>
<evidence type="ECO:0008006" key="3">
    <source>
        <dbReference type="Google" id="ProtNLM"/>
    </source>
</evidence>
<dbReference type="Proteomes" id="UP000002217">
    <property type="component" value="Chromosome"/>
</dbReference>
<evidence type="ECO:0000313" key="2">
    <source>
        <dbReference type="Proteomes" id="UP000002217"/>
    </source>
</evidence>
<dbReference type="RefSeq" id="WP_015759378.1">
    <property type="nucleotide sequence ID" value="NC_013216.1"/>
</dbReference>
<protein>
    <recommendedName>
        <fullName evidence="3">DUF4258 domain-containing protein</fullName>
    </recommendedName>
</protein>
<dbReference type="EMBL" id="CP001720">
    <property type="protein sequence ID" value="ACV64703.1"/>
    <property type="molecule type" value="Genomic_DNA"/>
</dbReference>
<gene>
    <name evidence="1" type="ordered locus">Dtox_4016</name>
</gene>
<sequence>MFHGKNIKISKETVDLINKLFLSKKYELTDHAILKMSDRNISDFDVYGCGCYGKDIECQFHGRDFKVLLHKIINSRQIYIVTTVDEPFTVITVCLMFE</sequence>
<dbReference type="HOGENOM" id="CLU_2329152_0_0_9"/>
<dbReference type="OrthoDB" id="1724255at2"/>
<accession>C8VY74</accession>
<reference evidence="1 2" key="1">
    <citation type="journal article" date="2009" name="Stand. Genomic Sci.">
        <title>Complete genome sequence of Desulfotomaculum acetoxidans type strain (5575).</title>
        <authorList>
            <person name="Spring S."/>
            <person name="Lapidus A."/>
            <person name="Schroder M."/>
            <person name="Gleim D."/>
            <person name="Sims D."/>
            <person name="Meincke L."/>
            <person name="Glavina Del Rio T."/>
            <person name="Tice H."/>
            <person name="Copeland A."/>
            <person name="Cheng J.F."/>
            <person name="Lucas S."/>
            <person name="Chen F."/>
            <person name="Nolan M."/>
            <person name="Bruce D."/>
            <person name="Goodwin L."/>
            <person name="Pitluck S."/>
            <person name="Ivanova N."/>
            <person name="Mavromatis K."/>
            <person name="Mikhailova N."/>
            <person name="Pati A."/>
            <person name="Chen A."/>
            <person name="Palaniappan K."/>
            <person name="Land M."/>
            <person name="Hauser L."/>
            <person name="Chang Y.J."/>
            <person name="Jeffries C.D."/>
            <person name="Chain P."/>
            <person name="Saunders E."/>
            <person name="Brettin T."/>
            <person name="Detter J.C."/>
            <person name="Goker M."/>
            <person name="Bristow J."/>
            <person name="Eisen J.A."/>
            <person name="Markowitz V."/>
            <person name="Hugenholtz P."/>
            <person name="Kyrpides N.C."/>
            <person name="Klenk H.P."/>
            <person name="Han C."/>
        </authorList>
    </citation>
    <scope>NUCLEOTIDE SEQUENCE [LARGE SCALE GENOMIC DNA]</scope>
    <source>
        <strain evidence="2">ATCC 49208 / DSM 771 / VKM B-1644</strain>
    </source>
</reference>